<dbReference type="AlphaFoldDB" id="A0A2P4YGN9"/>
<feature type="domain" description="RNase H type-1" evidence="1">
    <location>
        <begin position="3"/>
        <end position="76"/>
    </location>
</feature>
<dbReference type="SUPFAM" id="SSF53098">
    <property type="entry name" value="Ribonuclease H-like"/>
    <property type="match status" value="1"/>
</dbReference>
<accession>A0A2P4YGN9</accession>
<keyword evidence="3" id="KW-1185">Reference proteome</keyword>
<dbReference type="EMBL" id="NCKW01003180">
    <property type="protein sequence ID" value="POM76977.1"/>
    <property type="molecule type" value="Genomic_DNA"/>
</dbReference>
<dbReference type="GO" id="GO:0003676">
    <property type="term" value="F:nucleic acid binding"/>
    <property type="evidence" value="ECO:0007669"/>
    <property type="project" value="InterPro"/>
</dbReference>
<dbReference type="OrthoDB" id="96218at2759"/>
<dbReference type="Pfam" id="PF13456">
    <property type="entry name" value="RVT_3"/>
    <property type="match status" value="1"/>
</dbReference>
<evidence type="ECO:0000313" key="2">
    <source>
        <dbReference type="EMBL" id="POM76977.1"/>
    </source>
</evidence>
<evidence type="ECO:0000259" key="1">
    <source>
        <dbReference type="Pfam" id="PF13456"/>
    </source>
</evidence>
<proteinExistence type="predicted"/>
<dbReference type="InterPro" id="IPR002156">
    <property type="entry name" value="RNaseH_domain"/>
</dbReference>
<name>A0A2P4YGN9_9STRA</name>
<protein>
    <recommendedName>
        <fullName evidence="1">RNase H type-1 domain-containing protein</fullName>
    </recommendedName>
</protein>
<dbReference type="GO" id="GO:0004523">
    <property type="term" value="F:RNA-DNA hybrid ribonuclease activity"/>
    <property type="evidence" value="ECO:0007669"/>
    <property type="project" value="InterPro"/>
</dbReference>
<reference evidence="2 3" key="1">
    <citation type="journal article" date="2017" name="Genome Biol. Evol.">
        <title>Phytophthora megakarya and P. palmivora, closely related causal agents of cacao black pod rot, underwent increases in genome sizes and gene numbers by different mechanisms.</title>
        <authorList>
            <person name="Ali S.S."/>
            <person name="Shao J."/>
            <person name="Lary D.J."/>
            <person name="Kronmiller B."/>
            <person name="Shen D."/>
            <person name="Strem M.D."/>
            <person name="Amoako-Attah I."/>
            <person name="Akrofi A.Y."/>
            <person name="Begoude B.A."/>
            <person name="Ten Hoopen G.M."/>
            <person name="Coulibaly K."/>
            <person name="Kebe B.I."/>
            <person name="Melnick R.L."/>
            <person name="Guiltinan M.J."/>
            <person name="Tyler B.M."/>
            <person name="Meinhardt L.W."/>
            <person name="Bailey B.A."/>
        </authorList>
    </citation>
    <scope>NUCLEOTIDE SEQUENCE [LARGE SCALE GENOMIC DNA]</scope>
    <source>
        <strain evidence="3">sbr112.9</strain>
    </source>
</reference>
<dbReference type="Proteomes" id="UP000237271">
    <property type="component" value="Unassembled WGS sequence"/>
</dbReference>
<organism evidence="2 3">
    <name type="scientific">Phytophthora palmivora</name>
    <dbReference type="NCBI Taxonomy" id="4796"/>
    <lineage>
        <taxon>Eukaryota</taxon>
        <taxon>Sar</taxon>
        <taxon>Stramenopiles</taxon>
        <taxon>Oomycota</taxon>
        <taxon>Peronosporomycetes</taxon>
        <taxon>Peronosporales</taxon>
        <taxon>Peronosporaceae</taxon>
        <taxon>Phytophthora</taxon>
    </lineage>
</organism>
<dbReference type="InterPro" id="IPR036397">
    <property type="entry name" value="RNaseH_sf"/>
</dbReference>
<comment type="caution">
    <text evidence="2">The sequence shown here is derived from an EMBL/GenBank/DDBJ whole genome shotgun (WGS) entry which is preliminary data.</text>
</comment>
<dbReference type="Gene3D" id="3.30.420.10">
    <property type="entry name" value="Ribonuclease H-like superfamily/Ribonuclease H"/>
    <property type="match status" value="1"/>
</dbReference>
<dbReference type="InterPro" id="IPR012337">
    <property type="entry name" value="RNaseH-like_sf"/>
</dbReference>
<gene>
    <name evidence="2" type="ORF">PHPALM_5722</name>
</gene>
<sequence>MNNGVQAALEHTTEALVIVGDSRLAIQQSLGVIACRKETLLTQLNRHRELAAKFRSVKYLHVVRELNAAADSLATETLESKVSKAASTKARLSELTALNRIQDVIYETTAKAETEDNHRSTLSEPMREEALPVPELFSIFVV</sequence>
<evidence type="ECO:0000313" key="3">
    <source>
        <dbReference type="Proteomes" id="UP000237271"/>
    </source>
</evidence>